<evidence type="ECO:0000313" key="2">
    <source>
        <dbReference type="Proteomes" id="UP000015106"/>
    </source>
</evidence>
<dbReference type="AlphaFoldDB" id="A0A8R7PPX3"/>
<evidence type="ECO:0000313" key="1">
    <source>
        <dbReference type="EnsemblPlants" id="TuG1812G0300001382.01.T03.cds297148"/>
    </source>
</evidence>
<name>A0A8R7PPX3_TRIUA</name>
<protein>
    <submittedName>
        <fullName evidence="1">Uncharacterized protein</fullName>
    </submittedName>
</protein>
<dbReference type="Gramene" id="TuG1812G0300001382.01.T03">
    <property type="protein sequence ID" value="TuG1812G0300001382.01.T03.cds297148"/>
    <property type="gene ID" value="TuG1812G0300001382.01"/>
</dbReference>
<dbReference type="Proteomes" id="UP000015106">
    <property type="component" value="Chromosome 3"/>
</dbReference>
<proteinExistence type="predicted"/>
<accession>A0A8R7PPX3</accession>
<dbReference type="EnsemblPlants" id="TuG1812G0300001382.01.T03">
    <property type="protein sequence ID" value="TuG1812G0300001382.01.T03.cds297148"/>
    <property type="gene ID" value="TuG1812G0300001382.01"/>
</dbReference>
<organism evidence="1 2">
    <name type="scientific">Triticum urartu</name>
    <name type="common">Red wild einkorn</name>
    <name type="synonym">Crithodium urartu</name>
    <dbReference type="NCBI Taxonomy" id="4572"/>
    <lineage>
        <taxon>Eukaryota</taxon>
        <taxon>Viridiplantae</taxon>
        <taxon>Streptophyta</taxon>
        <taxon>Embryophyta</taxon>
        <taxon>Tracheophyta</taxon>
        <taxon>Spermatophyta</taxon>
        <taxon>Magnoliopsida</taxon>
        <taxon>Liliopsida</taxon>
        <taxon>Poales</taxon>
        <taxon>Poaceae</taxon>
        <taxon>BOP clade</taxon>
        <taxon>Pooideae</taxon>
        <taxon>Triticodae</taxon>
        <taxon>Triticeae</taxon>
        <taxon>Triticinae</taxon>
        <taxon>Triticum</taxon>
    </lineage>
</organism>
<reference evidence="1" key="2">
    <citation type="submission" date="2018-03" db="EMBL/GenBank/DDBJ databases">
        <title>The Triticum urartu genome reveals the dynamic nature of wheat genome evolution.</title>
        <authorList>
            <person name="Ling H."/>
            <person name="Ma B."/>
            <person name="Shi X."/>
            <person name="Liu H."/>
            <person name="Dong L."/>
            <person name="Sun H."/>
            <person name="Cao Y."/>
            <person name="Gao Q."/>
            <person name="Zheng S."/>
            <person name="Li Y."/>
            <person name="Yu Y."/>
            <person name="Du H."/>
            <person name="Qi M."/>
            <person name="Li Y."/>
            <person name="Yu H."/>
            <person name="Cui Y."/>
            <person name="Wang N."/>
            <person name="Chen C."/>
            <person name="Wu H."/>
            <person name="Zhao Y."/>
            <person name="Zhang J."/>
            <person name="Li Y."/>
            <person name="Zhou W."/>
            <person name="Zhang B."/>
            <person name="Hu W."/>
            <person name="Eijk M."/>
            <person name="Tang J."/>
            <person name="Witsenboer H."/>
            <person name="Zhao S."/>
            <person name="Li Z."/>
            <person name="Zhang A."/>
            <person name="Wang D."/>
            <person name="Liang C."/>
        </authorList>
    </citation>
    <scope>NUCLEOTIDE SEQUENCE [LARGE SCALE GENOMIC DNA]</scope>
    <source>
        <strain evidence="1">cv. G1812</strain>
    </source>
</reference>
<keyword evidence="2" id="KW-1185">Reference proteome</keyword>
<sequence length="143" mass="15654">MVVQLGEARHAVQGSYVCSPASAMSSPLVGRPWPCSSEMLAMRFGARAHAVRQVPSLPLQSVDHGMQLRDTCHAVQSSCMCNLASVRACAVQRASVHNSASATTFSRGFPSLENANFWILRRIRSLNYDDMLLDQLVSMHSSF</sequence>
<reference evidence="2" key="1">
    <citation type="journal article" date="2013" name="Nature">
        <title>Draft genome of the wheat A-genome progenitor Triticum urartu.</title>
        <authorList>
            <person name="Ling H.Q."/>
            <person name="Zhao S."/>
            <person name="Liu D."/>
            <person name="Wang J."/>
            <person name="Sun H."/>
            <person name="Zhang C."/>
            <person name="Fan H."/>
            <person name="Li D."/>
            <person name="Dong L."/>
            <person name="Tao Y."/>
            <person name="Gao C."/>
            <person name="Wu H."/>
            <person name="Li Y."/>
            <person name="Cui Y."/>
            <person name="Guo X."/>
            <person name="Zheng S."/>
            <person name="Wang B."/>
            <person name="Yu K."/>
            <person name="Liang Q."/>
            <person name="Yang W."/>
            <person name="Lou X."/>
            <person name="Chen J."/>
            <person name="Feng M."/>
            <person name="Jian J."/>
            <person name="Zhang X."/>
            <person name="Luo G."/>
            <person name="Jiang Y."/>
            <person name="Liu J."/>
            <person name="Wang Z."/>
            <person name="Sha Y."/>
            <person name="Zhang B."/>
            <person name="Wu H."/>
            <person name="Tang D."/>
            <person name="Shen Q."/>
            <person name="Xue P."/>
            <person name="Zou S."/>
            <person name="Wang X."/>
            <person name="Liu X."/>
            <person name="Wang F."/>
            <person name="Yang Y."/>
            <person name="An X."/>
            <person name="Dong Z."/>
            <person name="Zhang K."/>
            <person name="Zhang X."/>
            <person name="Luo M.C."/>
            <person name="Dvorak J."/>
            <person name="Tong Y."/>
            <person name="Wang J."/>
            <person name="Yang H."/>
            <person name="Li Z."/>
            <person name="Wang D."/>
            <person name="Zhang A."/>
            <person name="Wang J."/>
        </authorList>
    </citation>
    <scope>NUCLEOTIDE SEQUENCE</scope>
    <source>
        <strain evidence="2">cv. G1812</strain>
    </source>
</reference>
<reference evidence="1" key="3">
    <citation type="submission" date="2022-06" db="UniProtKB">
        <authorList>
            <consortium name="EnsemblPlants"/>
        </authorList>
    </citation>
    <scope>IDENTIFICATION</scope>
</reference>